<name>A0AB39SDZ5_9ACTN</name>
<dbReference type="RefSeq" id="WP_369261998.1">
    <property type="nucleotide sequence ID" value="NZ_CP163440.1"/>
</dbReference>
<proteinExistence type="predicted"/>
<organism evidence="1">
    <name type="scientific">Streptomyces sp. R35</name>
    <dbReference type="NCBI Taxonomy" id="3238630"/>
    <lineage>
        <taxon>Bacteria</taxon>
        <taxon>Bacillati</taxon>
        <taxon>Actinomycetota</taxon>
        <taxon>Actinomycetes</taxon>
        <taxon>Kitasatosporales</taxon>
        <taxon>Streptomycetaceae</taxon>
        <taxon>Streptomyces</taxon>
    </lineage>
</organism>
<protein>
    <submittedName>
        <fullName evidence="1">Uncharacterized protein</fullName>
    </submittedName>
</protein>
<reference evidence="1" key="1">
    <citation type="submission" date="2024-07" db="EMBL/GenBank/DDBJ databases">
        <authorList>
            <person name="Yu S.T."/>
        </authorList>
    </citation>
    <scope>NUCLEOTIDE SEQUENCE</scope>
    <source>
        <strain evidence="1">R35</strain>
    </source>
</reference>
<sequence>MGTDEHVCPACGQPVATVVRRYKTLGAWVPRWVAGPCWNPKCEAYAGEAEYVPRDQPEEPAPTEKS</sequence>
<dbReference type="AlphaFoldDB" id="A0AB39SDZ5"/>
<dbReference type="EMBL" id="CP163440">
    <property type="protein sequence ID" value="XDQ65339.1"/>
    <property type="molecule type" value="Genomic_DNA"/>
</dbReference>
<gene>
    <name evidence="1" type="ORF">AB5J50_33400</name>
</gene>
<evidence type="ECO:0000313" key="1">
    <source>
        <dbReference type="EMBL" id="XDQ65339.1"/>
    </source>
</evidence>
<accession>A0AB39SDZ5</accession>